<dbReference type="PANTHER" id="PTHR33840">
    <property type="match status" value="1"/>
</dbReference>
<feature type="compositionally biased region" description="Basic and acidic residues" evidence="1">
    <location>
        <begin position="51"/>
        <end position="63"/>
    </location>
</feature>
<feature type="domain" description="T6SS Phospholipase effector Tle1-like catalytic" evidence="2">
    <location>
        <begin position="71"/>
        <end position="358"/>
    </location>
</feature>
<evidence type="ECO:0000313" key="4">
    <source>
        <dbReference type="Proteomes" id="UP000027195"/>
    </source>
</evidence>
<feature type="compositionally biased region" description="Polar residues" evidence="1">
    <location>
        <begin position="294"/>
        <end position="303"/>
    </location>
</feature>
<organism evidence="3 4">
    <name type="scientific">Botryobasidium botryosum (strain FD-172 SS1)</name>
    <dbReference type="NCBI Taxonomy" id="930990"/>
    <lineage>
        <taxon>Eukaryota</taxon>
        <taxon>Fungi</taxon>
        <taxon>Dikarya</taxon>
        <taxon>Basidiomycota</taxon>
        <taxon>Agaricomycotina</taxon>
        <taxon>Agaricomycetes</taxon>
        <taxon>Cantharellales</taxon>
        <taxon>Botryobasidiaceae</taxon>
        <taxon>Botryobasidium</taxon>
    </lineage>
</organism>
<dbReference type="SUPFAM" id="SSF53474">
    <property type="entry name" value="alpha/beta-Hydrolases"/>
    <property type="match status" value="1"/>
</dbReference>
<dbReference type="EMBL" id="KL198095">
    <property type="protein sequence ID" value="KDQ08113.1"/>
    <property type="molecule type" value="Genomic_DNA"/>
</dbReference>
<feature type="compositionally biased region" description="Basic and acidic residues" evidence="1">
    <location>
        <begin position="486"/>
        <end position="506"/>
    </location>
</feature>
<feature type="region of interest" description="Disordered" evidence="1">
    <location>
        <begin position="486"/>
        <end position="567"/>
    </location>
</feature>
<evidence type="ECO:0000313" key="3">
    <source>
        <dbReference type="EMBL" id="KDQ08113.1"/>
    </source>
</evidence>
<dbReference type="AlphaFoldDB" id="A0A067LXJ6"/>
<feature type="compositionally biased region" description="Low complexity" evidence="1">
    <location>
        <begin position="1"/>
        <end position="32"/>
    </location>
</feature>
<dbReference type="HOGENOM" id="CLU_005049_5_1_1"/>
<dbReference type="InterPro" id="IPR018712">
    <property type="entry name" value="Tle1-like_cat"/>
</dbReference>
<feature type="region of interest" description="Disordered" evidence="1">
    <location>
        <begin position="1"/>
        <end position="71"/>
    </location>
</feature>
<gene>
    <name evidence="3" type="ORF">BOTBODRAFT_191979</name>
</gene>
<reference evidence="4" key="1">
    <citation type="journal article" date="2014" name="Proc. Natl. Acad. Sci. U.S.A.">
        <title>Extensive sampling of basidiomycete genomes demonstrates inadequacy of the white-rot/brown-rot paradigm for wood decay fungi.</title>
        <authorList>
            <person name="Riley R."/>
            <person name="Salamov A.A."/>
            <person name="Brown D.W."/>
            <person name="Nagy L.G."/>
            <person name="Floudas D."/>
            <person name="Held B.W."/>
            <person name="Levasseur A."/>
            <person name="Lombard V."/>
            <person name="Morin E."/>
            <person name="Otillar R."/>
            <person name="Lindquist E.A."/>
            <person name="Sun H."/>
            <person name="LaButti K.M."/>
            <person name="Schmutz J."/>
            <person name="Jabbour D."/>
            <person name="Luo H."/>
            <person name="Baker S.E."/>
            <person name="Pisabarro A.G."/>
            <person name="Walton J.D."/>
            <person name="Blanchette R.A."/>
            <person name="Henrissat B."/>
            <person name="Martin F."/>
            <person name="Cullen D."/>
            <person name="Hibbett D.S."/>
            <person name="Grigoriev I.V."/>
        </authorList>
    </citation>
    <scope>NUCLEOTIDE SEQUENCE [LARGE SCALE GENOMIC DNA]</scope>
    <source>
        <strain evidence="4">FD-172 SS1</strain>
    </source>
</reference>
<accession>A0A067LXJ6</accession>
<feature type="region of interest" description="Disordered" evidence="1">
    <location>
        <begin position="278"/>
        <end position="324"/>
    </location>
</feature>
<dbReference type="InterPro" id="IPR029058">
    <property type="entry name" value="AB_hydrolase_fold"/>
</dbReference>
<feature type="compositionally biased region" description="Basic and acidic residues" evidence="1">
    <location>
        <begin position="311"/>
        <end position="324"/>
    </location>
</feature>
<dbReference type="InParanoid" id="A0A067LXJ6"/>
<dbReference type="OrthoDB" id="3162439at2759"/>
<sequence length="598" mass="66145">MSETASAATETPTLVQVSTPPSPSTTNASTSPQIAPAPAMGDGPLPTNPRRSSEKTSRTESQTKPKSMPQRNLVLCFDGTSNVFGKVNTNVVRLFGVLKGDDEKKQMVYYQTGIGTYADPGITTPPMLSLAKLTDLAVACYLKEHVMGGYRYLMQHYQAGDRIYLFGFSRGAYIARALAGMLHKVGLLQPSMSEQVPFAYKMYAENSQKPKDMNLAAEFKQTFGRNVIVHFVGVWDTVSSVGLFYSRQLPFTTSNESIKYFRHALSLDERRAKFQPSLYDHPIKNNDDTGGGTSQAAKSTAGASSGLDKQGVLEEGRRDEPEPVKEVWFAGEHGDVGGGIEKNGHPALSDHSLRWMIGEAIQAGVLFNQEALDRKNLRPTDKSMEWDARRKVHDQLRRRWGWWLLELIPFTQCRDEKPNMRTRFSPNFGRPRHIHGKSIRVHASVEVRMKNDGAYKVRATHDEDLDFRYEGDTVLLQCEGLESKKLEDERSGGKEVKEEKLGESGAKDGQILPKEVGETGIADGAGDEDNGKTAGDSGTESRAGAGAGAGLVESEGGGKLIQRPKAEDQQVSVYLANQTGLWRRSLGWLIELWWSRLW</sequence>
<dbReference type="STRING" id="930990.A0A067LXJ6"/>
<keyword evidence="4" id="KW-1185">Reference proteome</keyword>
<protein>
    <recommendedName>
        <fullName evidence="2">T6SS Phospholipase effector Tle1-like catalytic domain-containing protein</fullName>
    </recommendedName>
</protein>
<dbReference type="Proteomes" id="UP000027195">
    <property type="component" value="Unassembled WGS sequence"/>
</dbReference>
<name>A0A067LXJ6_BOTB1</name>
<dbReference type="PANTHER" id="PTHR33840:SF2">
    <property type="entry name" value="TLE1 PHOSPHOLIPASE DOMAIN-CONTAINING PROTEIN"/>
    <property type="match status" value="1"/>
</dbReference>
<proteinExistence type="predicted"/>
<evidence type="ECO:0000259" key="2">
    <source>
        <dbReference type="Pfam" id="PF09994"/>
    </source>
</evidence>
<dbReference type="Pfam" id="PF09994">
    <property type="entry name" value="T6SS_Tle1-like_cat"/>
    <property type="match status" value="1"/>
</dbReference>
<feature type="compositionally biased region" description="Gly residues" evidence="1">
    <location>
        <begin position="545"/>
        <end position="559"/>
    </location>
</feature>
<evidence type="ECO:0000256" key="1">
    <source>
        <dbReference type="SAM" id="MobiDB-lite"/>
    </source>
</evidence>